<dbReference type="InterPro" id="IPR036291">
    <property type="entry name" value="NAD(P)-bd_dom_sf"/>
</dbReference>
<feature type="domain" description="Gfo/Idh/MocA-like oxidoreductase N-terminal" evidence="3">
    <location>
        <begin position="8"/>
        <end position="125"/>
    </location>
</feature>
<dbReference type="PANTHER" id="PTHR43818:SF11">
    <property type="entry name" value="BCDNA.GH03377"/>
    <property type="match status" value="1"/>
</dbReference>
<sequence length="355" mass="38897">MPMHTYTAAVIGGGFGGNLSMAALTESPRFKLVAAADLREDVRLKLARQYPGIQTYPNHEDMFRACPPDVVAVSTFPPSHEEITLAALDRLPLKGILVEKPLGHTWASGRRILKAIQERRLPVAVPHGLMARRTPLEIINRVRQGEIGELKLLEIQCSGWDIINAGIHWLNFFVNLAGLEPVETVFAACDATTRTWRDGMQVETTAVTTAQTRSGIRVVMHTGDHIAVNAPPHETLFRIFGTAGQIEFHGWDAAYRVVSPAHPGGSVFNPPELPISGHRYHFERLAEQMDSGAADYSPATSSLMALELCEAAYLSSQYRVEVRLPLDAFIPPPPVDWTPGQPYSGTGGGRDGRNL</sequence>
<proteinExistence type="predicted"/>
<keyword evidence="6" id="KW-1185">Reference proteome</keyword>
<evidence type="ECO:0000259" key="3">
    <source>
        <dbReference type="Pfam" id="PF01408"/>
    </source>
</evidence>
<keyword evidence="1" id="KW-0560">Oxidoreductase</keyword>
<dbReference type="SUPFAM" id="SSF51735">
    <property type="entry name" value="NAD(P)-binding Rossmann-fold domains"/>
    <property type="match status" value="1"/>
</dbReference>
<accession>A0A178IJ07</accession>
<evidence type="ECO:0000256" key="2">
    <source>
        <dbReference type="SAM" id="MobiDB-lite"/>
    </source>
</evidence>
<dbReference type="OrthoDB" id="9815825at2"/>
<dbReference type="SUPFAM" id="SSF55347">
    <property type="entry name" value="Glyceraldehyde-3-phosphate dehydrogenase-like, C-terminal domain"/>
    <property type="match status" value="1"/>
</dbReference>
<gene>
    <name evidence="5" type="ORF">AW736_10460</name>
</gene>
<evidence type="ECO:0000313" key="5">
    <source>
        <dbReference type="EMBL" id="OAM89748.1"/>
    </source>
</evidence>
<dbReference type="Pfam" id="PF01408">
    <property type="entry name" value="GFO_IDH_MocA"/>
    <property type="match status" value="1"/>
</dbReference>
<dbReference type="InterPro" id="IPR055170">
    <property type="entry name" value="GFO_IDH_MocA-like_dom"/>
</dbReference>
<evidence type="ECO:0000256" key="1">
    <source>
        <dbReference type="ARBA" id="ARBA00023002"/>
    </source>
</evidence>
<dbReference type="InterPro" id="IPR050463">
    <property type="entry name" value="Gfo/Idh/MocA_oxidrdct_glycsds"/>
</dbReference>
<evidence type="ECO:0000259" key="4">
    <source>
        <dbReference type="Pfam" id="PF22725"/>
    </source>
</evidence>
<dbReference type="GO" id="GO:0016491">
    <property type="term" value="F:oxidoreductase activity"/>
    <property type="evidence" value="ECO:0007669"/>
    <property type="project" value="UniProtKB-KW"/>
</dbReference>
<reference evidence="5 6" key="1">
    <citation type="submission" date="2016-01" db="EMBL/GenBank/DDBJ databases">
        <title>High potential of lignocellulose degradation of a new Verrucomicrobia species.</title>
        <authorList>
            <person name="Wang Y."/>
            <person name="Shi Y."/>
            <person name="Qiu Z."/>
            <person name="Liu S."/>
            <person name="Yang H."/>
        </authorList>
    </citation>
    <scope>NUCLEOTIDE SEQUENCE [LARGE SCALE GENOMIC DNA]</scope>
    <source>
        <strain evidence="5 6">TSB47</strain>
    </source>
</reference>
<dbReference type="Proteomes" id="UP000078486">
    <property type="component" value="Unassembled WGS sequence"/>
</dbReference>
<dbReference type="PANTHER" id="PTHR43818">
    <property type="entry name" value="BCDNA.GH03377"/>
    <property type="match status" value="1"/>
</dbReference>
<feature type="domain" description="GFO/IDH/MocA-like oxidoreductase" evidence="4">
    <location>
        <begin position="162"/>
        <end position="247"/>
    </location>
</feature>
<protein>
    <submittedName>
        <fullName evidence="5">Uncharacterized protein</fullName>
    </submittedName>
</protein>
<comment type="caution">
    <text evidence="5">The sequence shown here is derived from an EMBL/GenBank/DDBJ whole genome shotgun (WGS) entry which is preliminary data.</text>
</comment>
<name>A0A178IJ07_9BACT</name>
<dbReference type="Pfam" id="PF22725">
    <property type="entry name" value="GFO_IDH_MocA_C3"/>
    <property type="match status" value="1"/>
</dbReference>
<dbReference type="AlphaFoldDB" id="A0A178IJ07"/>
<feature type="region of interest" description="Disordered" evidence="2">
    <location>
        <begin position="335"/>
        <end position="355"/>
    </location>
</feature>
<dbReference type="Gene3D" id="3.30.360.10">
    <property type="entry name" value="Dihydrodipicolinate Reductase, domain 2"/>
    <property type="match status" value="1"/>
</dbReference>
<dbReference type="Gene3D" id="3.40.50.720">
    <property type="entry name" value="NAD(P)-binding Rossmann-like Domain"/>
    <property type="match status" value="1"/>
</dbReference>
<dbReference type="GO" id="GO:0000166">
    <property type="term" value="F:nucleotide binding"/>
    <property type="evidence" value="ECO:0007669"/>
    <property type="project" value="InterPro"/>
</dbReference>
<dbReference type="STRING" id="1184151.AW736_10460"/>
<dbReference type="InterPro" id="IPR000683">
    <property type="entry name" value="Gfo/Idh/MocA-like_OxRdtase_N"/>
</dbReference>
<organism evidence="5 6">
    <name type="scientific">Termitidicoccus mucosus</name>
    <dbReference type="NCBI Taxonomy" id="1184151"/>
    <lineage>
        <taxon>Bacteria</taxon>
        <taxon>Pseudomonadati</taxon>
        <taxon>Verrucomicrobiota</taxon>
        <taxon>Opitutia</taxon>
        <taxon>Opitutales</taxon>
        <taxon>Opitutaceae</taxon>
        <taxon>Termitidicoccus</taxon>
    </lineage>
</organism>
<dbReference type="EMBL" id="LRRQ01000076">
    <property type="protein sequence ID" value="OAM89748.1"/>
    <property type="molecule type" value="Genomic_DNA"/>
</dbReference>
<evidence type="ECO:0000313" key="6">
    <source>
        <dbReference type="Proteomes" id="UP000078486"/>
    </source>
</evidence>